<dbReference type="InterPro" id="IPR018890">
    <property type="entry name" value="FAM171"/>
</dbReference>
<keyword evidence="1" id="KW-0812">Transmembrane</keyword>
<dbReference type="EMBL" id="JAACNH010000002">
    <property type="protein sequence ID" value="KAG8452624.1"/>
    <property type="molecule type" value="Genomic_DNA"/>
</dbReference>
<dbReference type="PANTHER" id="PTHR31626:SF4">
    <property type="entry name" value="SUSHI DOMAIN-CONTAINING PROTEIN"/>
    <property type="match status" value="1"/>
</dbReference>
<dbReference type="OrthoDB" id="9902350at2759"/>
<accession>A0A8T2K9S8</accession>
<organism evidence="2 3">
    <name type="scientific">Hymenochirus boettgeri</name>
    <name type="common">Congo dwarf clawed frog</name>
    <dbReference type="NCBI Taxonomy" id="247094"/>
    <lineage>
        <taxon>Eukaryota</taxon>
        <taxon>Metazoa</taxon>
        <taxon>Chordata</taxon>
        <taxon>Craniata</taxon>
        <taxon>Vertebrata</taxon>
        <taxon>Euteleostomi</taxon>
        <taxon>Amphibia</taxon>
        <taxon>Batrachia</taxon>
        <taxon>Anura</taxon>
        <taxon>Pipoidea</taxon>
        <taxon>Pipidae</taxon>
        <taxon>Pipinae</taxon>
        <taxon>Hymenochirus</taxon>
    </lineage>
</organism>
<sequence length="365" mass="40659">MDPGHHTEFLLAILICVLLLLLILPFLLVCYCRVKCFKGNKWRMTRISQGLVKDQSTSMTGFTIPVTDSKSLVYHSHSISKDCCLIPSKMNQSCKHTSLLSSSLSVDQTLNTDEDFCSDNVDTVNTFAKDRQRLSTLSAFSNFLENSLFISRSKRCSSSLKSGLDPDILMAPLDSPAKETTLATGSFQAISIPIDLDQSSVLCDNSGQQFTWDTMGQSNLSNHPGHKESFSVPGTLDRISSVSKAKDSSEQDIVQLRKPTFPLQPKAWFVSIGNRPLSDGFQVVNLDLNTVTSLDSGVDIIEIPTKLEFKNNTIKDRKLDHVNQSPEEENIFHISHQEAAQKLNNGYNSRSLWQKREERPLIGAN</sequence>
<dbReference type="Proteomes" id="UP000812440">
    <property type="component" value="Chromosome 2"/>
</dbReference>
<keyword evidence="1" id="KW-1133">Transmembrane helix</keyword>
<gene>
    <name evidence="2" type="ORF">GDO86_004418</name>
</gene>
<evidence type="ECO:0000313" key="2">
    <source>
        <dbReference type="EMBL" id="KAG8452624.1"/>
    </source>
</evidence>
<dbReference type="PANTHER" id="PTHR31626">
    <property type="entry name" value="SUSHI DOMAIN-CONTAINING PROTEIN"/>
    <property type="match status" value="1"/>
</dbReference>
<reference evidence="2" key="1">
    <citation type="thesis" date="2020" institute="ProQuest LLC" country="789 East Eisenhower Parkway, Ann Arbor, MI, USA">
        <title>Comparative Genomics and Chromosome Evolution.</title>
        <authorList>
            <person name="Mudd A.B."/>
        </authorList>
    </citation>
    <scope>NUCLEOTIDE SEQUENCE</scope>
    <source>
        <strain evidence="2">Female2</strain>
        <tissue evidence="2">Blood</tissue>
    </source>
</reference>
<comment type="caution">
    <text evidence="2">The sequence shown here is derived from an EMBL/GenBank/DDBJ whole genome shotgun (WGS) entry which is preliminary data.</text>
</comment>
<protein>
    <submittedName>
        <fullName evidence="2">Uncharacterized protein</fullName>
    </submittedName>
</protein>
<feature type="transmembrane region" description="Helical" evidence="1">
    <location>
        <begin position="12"/>
        <end position="34"/>
    </location>
</feature>
<keyword evidence="3" id="KW-1185">Reference proteome</keyword>
<keyword evidence="1" id="KW-0472">Membrane</keyword>
<name>A0A8T2K9S8_9PIPI</name>
<evidence type="ECO:0000256" key="1">
    <source>
        <dbReference type="SAM" id="Phobius"/>
    </source>
</evidence>
<proteinExistence type="predicted"/>
<evidence type="ECO:0000313" key="3">
    <source>
        <dbReference type="Proteomes" id="UP000812440"/>
    </source>
</evidence>
<dbReference type="AlphaFoldDB" id="A0A8T2K9S8"/>